<dbReference type="EMBL" id="CAEY01000249">
    <property type="status" value="NOT_ANNOTATED_CDS"/>
    <property type="molecule type" value="Genomic_DNA"/>
</dbReference>
<dbReference type="EnsemblMetazoa" id="tetur15g02690.1">
    <property type="protein sequence ID" value="tetur15g02690.1"/>
    <property type="gene ID" value="tetur15g02690"/>
</dbReference>
<dbReference type="InterPro" id="IPR007512">
    <property type="entry name" value="Mic10"/>
</dbReference>
<evidence type="ECO:0000313" key="10">
    <source>
        <dbReference type="EnsemblMetazoa" id="tetur15g02690.1"/>
    </source>
</evidence>
<evidence type="ECO:0000313" key="11">
    <source>
        <dbReference type="Proteomes" id="UP000015104"/>
    </source>
</evidence>
<organism evidence="10 11">
    <name type="scientific">Tetranychus urticae</name>
    <name type="common">Two-spotted spider mite</name>
    <dbReference type="NCBI Taxonomy" id="32264"/>
    <lineage>
        <taxon>Eukaryota</taxon>
        <taxon>Metazoa</taxon>
        <taxon>Ecdysozoa</taxon>
        <taxon>Arthropoda</taxon>
        <taxon>Chelicerata</taxon>
        <taxon>Arachnida</taxon>
        <taxon>Acari</taxon>
        <taxon>Acariformes</taxon>
        <taxon>Trombidiformes</taxon>
        <taxon>Prostigmata</taxon>
        <taxon>Eleutherengona</taxon>
        <taxon>Raphignathae</taxon>
        <taxon>Tetranychoidea</taxon>
        <taxon>Tetranychidae</taxon>
        <taxon>Tetranychus</taxon>
    </lineage>
</organism>
<evidence type="ECO:0000256" key="7">
    <source>
        <dbReference type="ARBA" id="ARBA00023128"/>
    </source>
</evidence>
<keyword evidence="7 9" id="KW-0496">Mitochondrion</keyword>
<dbReference type="GO" id="GO:0061617">
    <property type="term" value="C:MICOS complex"/>
    <property type="evidence" value="ECO:0007669"/>
    <property type="project" value="UniProtKB-UniRule"/>
</dbReference>
<comment type="subcellular location">
    <subcellularLocation>
        <location evidence="2 9">Mitochondrion inner membrane</location>
        <topology evidence="2 9">Single-pass membrane protein</topology>
    </subcellularLocation>
</comment>
<feature type="transmembrane region" description="Helical" evidence="9">
    <location>
        <begin position="20"/>
        <end position="38"/>
    </location>
</feature>
<reference evidence="10" key="2">
    <citation type="submission" date="2015-06" db="UniProtKB">
        <authorList>
            <consortium name="EnsemblMetazoa"/>
        </authorList>
    </citation>
    <scope>IDENTIFICATION</scope>
</reference>
<keyword evidence="6 9" id="KW-1133">Transmembrane helix</keyword>
<comment type="similarity">
    <text evidence="3 9">Belongs to the MICOS complex subunit Mic10 family.</text>
</comment>
<protein>
    <recommendedName>
        <fullName evidence="9">MICOS complex subunit MIC10</fullName>
    </recommendedName>
</protein>
<sequence>MAKSEDHYGRAIDRLGANSVHKMAVGLAVGSLFSLFIFRRRLWPITFATGSGLGFALNDFQHDMNKM</sequence>
<dbReference type="eggNOG" id="KOG4604">
    <property type="taxonomic scope" value="Eukaryota"/>
</dbReference>
<dbReference type="HOGENOM" id="CLU_068905_2_0_1"/>
<evidence type="ECO:0000256" key="6">
    <source>
        <dbReference type="ARBA" id="ARBA00022989"/>
    </source>
</evidence>
<dbReference type="PANTHER" id="PTHR21304:SF0">
    <property type="entry name" value="MICOS COMPLEX SUBUNIT MIC10"/>
    <property type="match status" value="1"/>
</dbReference>
<dbReference type="Proteomes" id="UP000015104">
    <property type="component" value="Unassembled WGS sequence"/>
</dbReference>
<dbReference type="STRING" id="32264.T1KMS4"/>
<dbReference type="AlphaFoldDB" id="T1KMS4"/>
<evidence type="ECO:0000256" key="5">
    <source>
        <dbReference type="ARBA" id="ARBA00022792"/>
    </source>
</evidence>
<evidence type="ECO:0000256" key="9">
    <source>
        <dbReference type="RuleBase" id="RU363011"/>
    </source>
</evidence>
<keyword evidence="4 9" id="KW-0812">Transmembrane</keyword>
<dbReference type="PANTHER" id="PTHR21304">
    <property type="entry name" value="MICOS COMPLEX SUBUNIT MIC10"/>
    <property type="match status" value="1"/>
</dbReference>
<keyword evidence="11" id="KW-1185">Reference proteome</keyword>
<keyword evidence="8 9" id="KW-0472">Membrane</keyword>
<evidence type="ECO:0000256" key="8">
    <source>
        <dbReference type="ARBA" id="ARBA00023136"/>
    </source>
</evidence>
<name>T1KMS4_TETUR</name>
<dbReference type="Pfam" id="PF04418">
    <property type="entry name" value="DUF543"/>
    <property type="match status" value="1"/>
</dbReference>
<evidence type="ECO:0000256" key="3">
    <source>
        <dbReference type="ARBA" id="ARBA00006792"/>
    </source>
</evidence>
<reference evidence="11" key="1">
    <citation type="submission" date="2011-08" db="EMBL/GenBank/DDBJ databases">
        <authorList>
            <person name="Rombauts S."/>
        </authorList>
    </citation>
    <scope>NUCLEOTIDE SEQUENCE</scope>
    <source>
        <strain evidence="11">London</strain>
    </source>
</reference>
<evidence type="ECO:0000256" key="1">
    <source>
        <dbReference type="ARBA" id="ARBA00002689"/>
    </source>
</evidence>
<comment type="subunit">
    <text evidence="9">Component of the mitochondrial contact site and cristae organizing system (MICOS) complex.</text>
</comment>
<proteinExistence type="inferred from homology"/>
<evidence type="ECO:0000256" key="2">
    <source>
        <dbReference type="ARBA" id="ARBA00004434"/>
    </source>
</evidence>
<accession>T1KMS4</accession>
<evidence type="ECO:0000256" key="4">
    <source>
        <dbReference type="ARBA" id="ARBA00022692"/>
    </source>
</evidence>
<comment type="function">
    <text evidence="1 9">Component of the MICOS complex, a large protein complex of the mitochondrial inner membrane that plays crucial roles in the maintenance of crista junctions, inner membrane architecture, and formation of contact sites to the outer membrane.</text>
</comment>
<keyword evidence="5 9" id="KW-0999">Mitochondrion inner membrane</keyword>